<dbReference type="Proteomes" id="UP000604083">
    <property type="component" value="Unassembled WGS sequence"/>
</dbReference>
<feature type="region of interest" description="Disordered" evidence="1">
    <location>
        <begin position="135"/>
        <end position="173"/>
    </location>
</feature>
<sequence length="208" mass="22850">MRVAQVLGVMTALGLVQMVSCSGDKSEPPTAGEGASRVLALDEGSGQSALSERFADYSKDVVLDEDGKITGDSKRSSFEGKELATIGGGWEGKEFAASRYSKKEWQGSRAFEHKSFADGQRSRWDDEEWFLQKQAREADGSSYSQGQTYGTEAYRTGSAREGAGRRLARPGDVETEVRRRVQAEPLIIDQEDYNQMSMGEVKSKLGRD</sequence>
<dbReference type="RefSeq" id="WP_200391722.1">
    <property type="nucleotide sequence ID" value="NZ_JAENIO010000021.1"/>
</dbReference>
<evidence type="ECO:0000256" key="1">
    <source>
        <dbReference type="SAM" id="MobiDB-lite"/>
    </source>
</evidence>
<gene>
    <name evidence="2" type="ORF">JIN78_09470</name>
</gene>
<dbReference type="EMBL" id="JAENIO010000021">
    <property type="protein sequence ID" value="MBK1834286.1"/>
    <property type="molecule type" value="Genomic_DNA"/>
</dbReference>
<dbReference type="AlphaFoldDB" id="A0A934VMN6"/>
<name>A0A934VMN6_9BACT</name>
<proteinExistence type="predicted"/>
<reference evidence="2" key="1">
    <citation type="submission" date="2021-01" db="EMBL/GenBank/DDBJ databases">
        <title>Modified the classification status of verrucomicrobia.</title>
        <authorList>
            <person name="Feng X."/>
        </authorList>
    </citation>
    <scope>NUCLEOTIDE SEQUENCE</scope>
    <source>
        <strain evidence="2">KCTC 12986</strain>
    </source>
</reference>
<comment type="caution">
    <text evidence="2">The sequence shown here is derived from an EMBL/GenBank/DDBJ whole genome shotgun (WGS) entry which is preliminary data.</text>
</comment>
<evidence type="ECO:0000313" key="3">
    <source>
        <dbReference type="Proteomes" id="UP000604083"/>
    </source>
</evidence>
<organism evidence="2 3">
    <name type="scientific">Roseibacillus ishigakijimensis</name>
    <dbReference type="NCBI Taxonomy" id="454146"/>
    <lineage>
        <taxon>Bacteria</taxon>
        <taxon>Pseudomonadati</taxon>
        <taxon>Verrucomicrobiota</taxon>
        <taxon>Verrucomicrobiia</taxon>
        <taxon>Verrucomicrobiales</taxon>
        <taxon>Verrucomicrobiaceae</taxon>
        <taxon>Roseibacillus</taxon>
    </lineage>
</organism>
<accession>A0A934VMN6</accession>
<keyword evidence="3" id="KW-1185">Reference proteome</keyword>
<evidence type="ECO:0000313" key="2">
    <source>
        <dbReference type="EMBL" id="MBK1834286.1"/>
    </source>
</evidence>
<feature type="compositionally biased region" description="Polar residues" evidence="1">
    <location>
        <begin position="141"/>
        <end position="150"/>
    </location>
</feature>
<protein>
    <submittedName>
        <fullName evidence="2">Uncharacterized protein</fullName>
    </submittedName>
</protein>